<dbReference type="PANTHER" id="PTHR24221:SF654">
    <property type="entry name" value="ATP-BINDING CASSETTE SUB-FAMILY B MEMBER 6"/>
    <property type="match status" value="1"/>
</dbReference>
<dbReference type="CDD" id="cd03228">
    <property type="entry name" value="ABCC_MRP_Like"/>
    <property type="match status" value="1"/>
</dbReference>
<name>A0A4Q0YR93_9GAMM</name>
<dbReference type="InterPro" id="IPR027417">
    <property type="entry name" value="P-loop_NTPase"/>
</dbReference>
<evidence type="ECO:0000313" key="4">
    <source>
        <dbReference type="EMBL" id="RXJ73697.1"/>
    </source>
</evidence>
<comment type="caution">
    <text evidence="4">The sequence shown here is derived from an EMBL/GenBank/DDBJ whole genome shotgun (WGS) entry which is preliminary data.</text>
</comment>
<dbReference type="GO" id="GO:0034040">
    <property type="term" value="F:ATPase-coupled lipid transmembrane transporter activity"/>
    <property type="evidence" value="ECO:0007669"/>
    <property type="project" value="TreeGrafter"/>
</dbReference>
<dbReference type="InterPro" id="IPR003439">
    <property type="entry name" value="ABC_transporter-like_ATP-bd"/>
</dbReference>
<proteinExistence type="predicted"/>
<dbReference type="SUPFAM" id="SSF52540">
    <property type="entry name" value="P-loop containing nucleoside triphosphate hydrolases"/>
    <property type="match status" value="1"/>
</dbReference>
<dbReference type="Gene3D" id="3.40.50.300">
    <property type="entry name" value="P-loop containing nucleotide triphosphate hydrolases"/>
    <property type="match status" value="1"/>
</dbReference>
<dbReference type="SMART" id="SM00382">
    <property type="entry name" value="AAA"/>
    <property type="match status" value="1"/>
</dbReference>
<dbReference type="Proteomes" id="UP000290287">
    <property type="component" value="Unassembled WGS sequence"/>
</dbReference>
<dbReference type="GO" id="GO:0005524">
    <property type="term" value="F:ATP binding"/>
    <property type="evidence" value="ECO:0007669"/>
    <property type="project" value="UniProtKB-KW"/>
</dbReference>
<reference evidence="4 5" key="1">
    <citation type="submission" date="2017-10" db="EMBL/GenBank/DDBJ databases">
        <title>Nyctiphanis sp. nov., isolated from the stomach of the euphausiid Nyctiphanes simplex (Hansen, 1911) in the Gulf of California.</title>
        <authorList>
            <person name="Gomez-Gil B."/>
            <person name="Aguilar-Mendez M."/>
            <person name="Lopez-Cortes A."/>
            <person name="Gomez-Gutierrez J."/>
            <person name="Roque A."/>
            <person name="Lang E."/>
            <person name="Gonzalez-Castillo A."/>
        </authorList>
    </citation>
    <scope>NUCLEOTIDE SEQUENCE [LARGE SCALE GENOMIC DNA]</scope>
    <source>
        <strain evidence="4 5">CAIM 600</strain>
    </source>
</reference>
<dbReference type="EMBL" id="PEIB01000007">
    <property type="protein sequence ID" value="RXJ73697.1"/>
    <property type="molecule type" value="Genomic_DNA"/>
</dbReference>
<gene>
    <name evidence="4" type="ORF">CS022_08125</name>
</gene>
<accession>A0A4Q0YR93</accession>
<dbReference type="PROSITE" id="PS00211">
    <property type="entry name" value="ABC_TRANSPORTER_1"/>
    <property type="match status" value="1"/>
</dbReference>
<dbReference type="PROSITE" id="PS50893">
    <property type="entry name" value="ABC_TRANSPORTER_2"/>
    <property type="match status" value="1"/>
</dbReference>
<organism evidence="4 5">
    <name type="scientific">Veronia nyctiphanis</name>
    <dbReference type="NCBI Taxonomy" id="1278244"/>
    <lineage>
        <taxon>Bacteria</taxon>
        <taxon>Pseudomonadati</taxon>
        <taxon>Pseudomonadota</taxon>
        <taxon>Gammaproteobacteria</taxon>
        <taxon>Vibrionales</taxon>
        <taxon>Vibrionaceae</taxon>
        <taxon>Veronia</taxon>
    </lineage>
</organism>
<dbReference type="PANTHER" id="PTHR24221">
    <property type="entry name" value="ATP-BINDING CASSETTE SUB-FAMILY B"/>
    <property type="match status" value="1"/>
</dbReference>
<feature type="domain" description="ABC transporter" evidence="3">
    <location>
        <begin position="1"/>
        <end position="232"/>
    </location>
</feature>
<dbReference type="InterPro" id="IPR017871">
    <property type="entry name" value="ABC_transporter-like_CS"/>
</dbReference>
<dbReference type="AlphaFoldDB" id="A0A4Q0YR93"/>
<keyword evidence="1" id="KW-0547">Nucleotide-binding</keyword>
<dbReference type="GO" id="GO:0016887">
    <property type="term" value="F:ATP hydrolysis activity"/>
    <property type="evidence" value="ECO:0007669"/>
    <property type="project" value="InterPro"/>
</dbReference>
<dbReference type="Pfam" id="PF00005">
    <property type="entry name" value="ABC_tran"/>
    <property type="match status" value="1"/>
</dbReference>
<evidence type="ECO:0000256" key="1">
    <source>
        <dbReference type="ARBA" id="ARBA00022741"/>
    </source>
</evidence>
<dbReference type="InterPro" id="IPR039421">
    <property type="entry name" value="Type_1_exporter"/>
</dbReference>
<dbReference type="InterPro" id="IPR003593">
    <property type="entry name" value="AAA+_ATPase"/>
</dbReference>
<dbReference type="OrthoDB" id="9782586at2"/>
<evidence type="ECO:0000256" key="2">
    <source>
        <dbReference type="ARBA" id="ARBA00022840"/>
    </source>
</evidence>
<evidence type="ECO:0000259" key="3">
    <source>
        <dbReference type="PROSITE" id="PS50893"/>
    </source>
</evidence>
<protein>
    <recommendedName>
        <fullName evidence="3">ABC transporter domain-containing protein</fullName>
    </recommendedName>
</protein>
<evidence type="ECO:0000313" key="5">
    <source>
        <dbReference type="Proteomes" id="UP000290287"/>
    </source>
</evidence>
<sequence>MKTESLSFTPLGANRKILDDINLTIRSGEKVCIVGKTGSGKTTLTNIISGLHKQSSGNLVINDISTESVNLINQRACFSTLSQDDYIFAGTLEENIALTSYDVDYALLDYVCHLSLIYDDIQKMTSGYKTMLTENSGFLSAGQKQRVLIARALYKNPQCLVLDEFTSNLDAKTSQRLVDNIMQDVHCTLIVITHDTSIVDRFNTAYLIRNGRLRKLKALEGNNESTLSQSRVS</sequence>
<keyword evidence="2" id="KW-0067">ATP-binding</keyword>
<keyword evidence="5" id="KW-1185">Reference proteome</keyword>